<dbReference type="Proteomes" id="UP000018721">
    <property type="component" value="Unassembled WGS sequence"/>
</dbReference>
<proteinExistence type="predicted"/>
<reference evidence="1 2" key="1">
    <citation type="submission" date="2013-11" db="EMBL/GenBank/DDBJ databases">
        <title>The Genome Sequence of Phytophthora parasitica P1569.</title>
        <authorList>
            <consortium name="The Broad Institute Genomics Platform"/>
            <person name="Russ C."/>
            <person name="Tyler B."/>
            <person name="Panabieres F."/>
            <person name="Shan W."/>
            <person name="Tripathy S."/>
            <person name="Grunwald N."/>
            <person name="Machado M."/>
            <person name="Johnson C.S."/>
            <person name="Arredondo F."/>
            <person name="Hong C."/>
            <person name="Coffey M."/>
            <person name="Young S.K."/>
            <person name="Zeng Q."/>
            <person name="Gargeya S."/>
            <person name="Fitzgerald M."/>
            <person name="Abouelleil A."/>
            <person name="Alvarado L."/>
            <person name="Chapman S.B."/>
            <person name="Gainer-Dewar J."/>
            <person name="Goldberg J."/>
            <person name="Griggs A."/>
            <person name="Gujja S."/>
            <person name="Hansen M."/>
            <person name="Howarth C."/>
            <person name="Imamovic A."/>
            <person name="Ireland A."/>
            <person name="Larimer J."/>
            <person name="McCowan C."/>
            <person name="Murphy C."/>
            <person name="Pearson M."/>
            <person name="Poon T.W."/>
            <person name="Priest M."/>
            <person name="Roberts A."/>
            <person name="Saif S."/>
            <person name="Shea T."/>
            <person name="Sykes S."/>
            <person name="Wortman J."/>
            <person name="Nusbaum C."/>
            <person name="Birren B."/>
        </authorList>
    </citation>
    <scope>NUCLEOTIDE SEQUENCE [LARGE SCALE GENOMIC DNA]</scope>
    <source>
        <strain evidence="1 2">P1569</strain>
    </source>
</reference>
<sequence length="93" mass="11058">MFRFNSDGIRELFVLLRISGVAITDERDRVNGIEALCLTLYRLKYPRTYFDMMEHFGRSMSAMSRVFLYMIDLVHYTFADAIFMAEKVLEERI</sequence>
<evidence type="ECO:0000313" key="2">
    <source>
        <dbReference type="Proteomes" id="UP000018721"/>
    </source>
</evidence>
<gene>
    <name evidence="1" type="ORF">F443_12830</name>
</gene>
<comment type="caution">
    <text evidence="1">The sequence shown here is derived from an EMBL/GenBank/DDBJ whole genome shotgun (WGS) entry which is preliminary data.</text>
</comment>
<protein>
    <recommendedName>
        <fullName evidence="3">Transposase Helix-turn-helix domain-containing protein</fullName>
    </recommendedName>
</protein>
<evidence type="ECO:0000313" key="1">
    <source>
        <dbReference type="EMBL" id="ETI41989.1"/>
    </source>
</evidence>
<keyword evidence="2" id="KW-1185">Reference proteome</keyword>
<dbReference type="AlphaFoldDB" id="V9ERW4"/>
<dbReference type="PANTHER" id="PTHR34615:SF1">
    <property type="entry name" value="PX DOMAIN-CONTAINING PROTEIN"/>
    <property type="match status" value="1"/>
</dbReference>
<dbReference type="HOGENOM" id="CLU_2404316_0_0_1"/>
<accession>V9ERW4</accession>
<name>V9ERW4_PHYNI</name>
<organism evidence="1 2">
    <name type="scientific">Phytophthora nicotianae P1569</name>
    <dbReference type="NCBI Taxonomy" id="1317065"/>
    <lineage>
        <taxon>Eukaryota</taxon>
        <taxon>Sar</taxon>
        <taxon>Stramenopiles</taxon>
        <taxon>Oomycota</taxon>
        <taxon>Peronosporomycetes</taxon>
        <taxon>Peronosporales</taxon>
        <taxon>Peronosporaceae</taxon>
        <taxon>Phytophthora</taxon>
    </lineage>
</organism>
<dbReference type="PANTHER" id="PTHR34615">
    <property type="entry name" value="PX DOMAIN-CONTAINING PROTEIN"/>
    <property type="match status" value="1"/>
</dbReference>
<evidence type="ECO:0008006" key="3">
    <source>
        <dbReference type="Google" id="ProtNLM"/>
    </source>
</evidence>
<dbReference type="EMBL" id="ANIZ01002170">
    <property type="protein sequence ID" value="ETI41989.1"/>
    <property type="molecule type" value="Genomic_DNA"/>
</dbReference>